<dbReference type="Proteomes" id="UP001152087">
    <property type="component" value="Unassembled WGS sequence"/>
</dbReference>
<dbReference type="AlphaFoldDB" id="A0A9W8R8B2"/>
<protein>
    <submittedName>
        <fullName evidence="1">Uncharacterized protein</fullName>
    </submittedName>
</protein>
<gene>
    <name evidence="1" type="ORF">NW755_006435</name>
</gene>
<sequence>MSFDQATISAAKRFNEAMQESKRLKEQKDIQKLVLYGSDGVAPAKLTPQEREKVTRALVKTNTEIKARDKEMVELVEKMANN</sequence>
<accession>A0A9W8R8B2</accession>
<organism evidence="1 2">
    <name type="scientific">Fusarium falciforme</name>
    <dbReference type="NCBI Taxonomy" id="195108"/>
    <lineage>
        <taxon>Eukaryota</taxon>
        <taxon>Fungi</taxon>
        <taxon>Dikarya</taxon>
        <taxon>Ascomycota</taxon>
        <taxon>Pezizomycotina</taxon>
        <taxon>Sordariomycetes</taxon>
        <taxon>Hypocreomycetidae</taxon>
        <taxon>Hypocreales</taxon>
        <taxon>Nectriaceae</taxon>
        <taxon>Fusarium</taxon>
        <taxon>Fusarium solani species complex</taxon>
    </lineage>
</organism>
<reference evidence="1" key="1">
    <citation type="submission" date="2022-09" db="EMBL/GenBank/DDBJ databases">
        <title>Fusarium specimens isolated from Avocado Roots.</title>
        <authorList>
            <person name="Stajich J."/>
            <person name="Roper C."/>
            <person name="Heimlech-Rivalta G."/>
        </authorList>
    </citation>
    <scope>NUCLEOTIDE SEQUENCE</scope>
    <source>
        <strain evidence="1">A02</strain>
    </source>
</reference>
<dbReference type="EMBL" id="JAOQAV010000014">
    <property type="protein sequence ID" value="KAJ4188935.1"/>
    <property type="molecule type" value="Genomic_DNA"/>
</dbReference>
<evidence type="ECO:0000313" key="2">
    <source>
        <dbReference type="Proteomes" id="UP001152087"/>
    </source>
</evidence>
<proteinExistence type="predicted"/>
<keyword evidence="2" id="KW-1185">Reference proteome</keyword>
<evidence type="ECO:0000313" key="1">
    <source>
        <dbReference type="EMBL" id="KAJ4188935.1"/>
    </source>
</evidence>
<name>A0A9W8R8B2_9HYPO</name>
<comment type="caution">
    <text evidence="1">The sequence shown here is derived from an EMBL/GenBank/DDBJ whole genome shotgun (WGS) entry which is preliminary data.</text>
</comment>